<dbReference type="RefSeq" id="WP_192538229.1">
    <property type="nucleotide sequence ID" value="NZ_RRZB01000020.1"/>
</dbReference>
<dbReference type="PANTHER" id="PTHR12778:SF10">
    <property type="entry name" value="MAJOR FACILITATOR SUPERFAMILY DOMAIN-CONTAINING PROTEIN 3"/>
    <property type="match status" value="1"/>
</dbReference>
<feature type="transmembrane region" description="Helical" evidence="6">
    <location>
        <begin position="263"/>
        <end position="284"/>
    </location>
</feature>
<feature type="transmembrane region" description="Helical" evidence="6">
    <location>
        <begin position="161"/>
        <end position="180"/>
    </location>
</feature>
<sequence>MPTLLPQRSWLAALAIYFRAPVITMLFLGFSAGLPFLLVFSTLSAWLRSDGVEVAAIGFFAWIGMLYSIKFFWAPVVDRLELPLLTRAFGQRRGWMLLAQGMIAAGLVGLAGVSPVGNLGAVAVFALLVAFGSATQDIAIDAYRIESADDDMQAAMASTYIIGYRGGLLAAGAGALYIASAVSWDAAYLTMAALVGVGVLTVLIRPEPKRASLSVQLIHEPKVRAFIRASRGKPKILRRLGAWVIGAIVCPFTDFFRRFGVKALWILVFIAVYRISDLAMASMANPLYIDLGFSLATIANVTNIFGIAMSITGGVLGGLLVARYGIGPLLVIGAGVVMLTNLLFAALALIGNQVPMLVITIIGDNLANGLASAIFIAFLSSLTSRAYTATQYALFSSLMTLPGKFLSGFGGVVVTSQGYATFFVVATLLGLPAIILAVWISRDKQLVPVPQPR</sequence>
<dbReference type="InterPro" id="IPR011701">
    <property type="entry name" value="MFS"/>
</dbReference>
<dbReference type="InterPro" id="IPR020846">
    <property type="entry name" value="MFS_dom"/>
</dbReference>
<dbReference type="InterPro" id="IPR036259">
    <property type="entry name" value="MFS_trans_sf"/>
</dbReference>
<feature type="transmembrane region" description="Helical" evidence="6">
    <location>
        <begin position="419"/>
        <end position="440"/>
    </location>
</feature>
<feature type="transmembrane region" description="Helical" evidence="6">
    <location>
        <begin position="54"/>
        <end position="73"/>
    </location>
</feature>
<dbReference type="EMBL" id="RRZB01000020">
    <property type="protein sequence ID" value="MBE0463729.1"/>
    <property type="molecule type" value="Genomic_DNA"/>
</dbReference>
<reference evidence="8 9" key="1">
    <citation type="submission" date="2020-07" db="EMBL/GenBank/DDBJ databases">
        <title>Halophilic bacteria isolated from french cheeses.</title>
        <authorList>
            <person name="Kothe C.I."/>
            <person name="Farah-Kraiem B."/>
            <person name="Renault P."/>
            <person name="Dridi B."/>
        </authorList>
    </citation>
    <scope>NUCLEOTIDE SEQUENCE [LARGE SCALE GENOMIC DNA]</scope>
    <source>
        <strain evidence="8 9">FME20</strain>
    </source>
</reference>
<feature type="transmembrane region" description="Helical" evidence="6">
    <location>
        <begin position="186"/>
        <end position="204"/>
    </location>
</feature>
<feature type="transmembrane region" description="Helical" evidence="6">
    <location>
        <begin position="304"/>
        <end position="322"/>
    </location>
</feature>
<keyword evidence="2" id="KW-0813">Transport</keyword>
<evidence type="ECO:0000313" key="9">
    <source>
        <dbReference type="Proteomes" id="UP001645038"/>
    </source>
</evidence>
<keyword evidence="3 6" id="KW-0812">Transmembrane</keyword>
<dbReference type="PANTHER" id="PTHR12778">
    <property type="entry name" value="SOLUTE CARRIER FAMILY 33 ACETYL-COA TRANSPORTER -RELATED"/>
    <property type="match status" value="1"/>
</dbReference>
<feature type="transmembrane region" description="Helical" evidence="6">
    <location>
        <begin position="329"/>
        <end position="350"/>
    </location>
</feature>
<feature type="transmembrane region" description="Helical" evidence="6">
    <location>
        <begin position="119"/>
        <end position="140"/>
    </location>
</feature>
<comment type="caution">
    <text evidence="8">The sequence shown here is derived from an EMBL/GenBank/DDBJ whole genome shotgun (WGS) entry which is preliminary data.</text>
</comment>
<feature type="domain" description="Major facilitator superfamily (MFS) profile" evidence="7">
    <location>
        <begin position="21"/>
        <end position="444"/>
    </location>
</feature>
<feature type="transmembrane region" description="Helical" evidence="6">
    <location>
        <begin position="94"/>
        <end position="113"/>
    </location>
</feature>
<keyword evidence="4 6" id="KW-1133">Transmembrane helix</keyword>
<dbReference type="Pfam" id="PF07690">
    <property type="entry name" value="MFS_1"/>
    <property type="match status" value="1"/>
</dbReference>
<gene>
    <name evidence="8" type="ORF">EI547_09700</name>
</gene>
<feature type="transmembrane region" description="Helical" evidence="6">
    <location>
        <begin position="392"/>
        <end position="413"/>
    </location>
</feature>
<evidence type="ECO:0000256" key="6">
    <source>
        <dbReference type="SAM" id="Phobius"/>
    </source>
</evidence>
<evidence type="ECO:0000256" key="1">
    <source>
        <dbReference type="ARBA" id="ARBA00004141"/>
    </source>
</evidence>
<dbReference type="Proteomes" id="UP001645038">
    <property type="component" value="Unassembled WGS sequence"/>
</dbReference>
<evidence type="ECO:0000313" key="8">
    <source>
        <dbReference type="EMBL" id="MBE0463729.1"/>
    </source>
</evidence>
<dbReference type="PROSITE" id="PS50850">
    <property type="entry name" value="MFS"/>
    <property type="match status" value="1"/>
</dbReference>
<keyword evidence="5 6" id="KW-0472">Membrane</keyword>
<proteinExistence type="predicted"/>
<keyword evidence="9" id="KW-1185">Reference proteome</keyword>
<organism evidence="8 9">
    <name type="scientific">Halomonas colorata</name>
    <dbReference type="NCBI Taxonomy" id="2742615"/>
    <lineage>
        <taxon>Bacteria</taxon>
        <taxon>Pseudomonadati</taxon>
        <taxon>Pseudomonadota</taxon>
        <taxon>Gammaproteobacteria</taxon>
        <taxon>Oceanospirillales</taxon>
        <taxon>Halomonadaceae</taxon>
        <taxon>Halomonas</taxon>
    </lineage>
</organism>
<name>A0ABR9FYI4_9GAMM</name>
<comment type="subcellular location">
    <subcellularLocation>
        <location evidence="1">Membrane</location>
        <topology evidence="1">Multi-pass membrane protein</topology>
    </subcellularLocation>
</comment>
<feature type="transmembrane region" description="Helical" evidence="6">
    <location>
        <begin position="12"/>
        <end position="34"/>
    </location>
</feature>
<evidence type="ECO:0000259" key="7">
    <source>
        <dbReference type="PROSITE" id="PS50850"/>
    </source>
</evidence>
<dbReference type="InterPro" id="IPR004752">
    <property type="entry name" value="AmpG_permease/AT-1"/>
</dbReference>
<feature type="transmembrane region" description="Helical" evidence="6">
    <location>
        <begin position="356"/>
        <end position="380"/>
    </location>
</feature>
<dbReference type="NCBIfam" id="TIGR00901">
    <property type="entry name" value="2A0125"/>
    <property type="match status" value="1"/>
</dbReference>
<dbReference type="SUPFAM" id="SSF103473">
    <property type="entry name" value="MFS general substrate transporter"/>
    <property type="match status" value="1"/>
</dbReference>
<protein>
    <submittedName>
        <fullName evidence="8">MFS transporter</fullName>
    </submittedName>
</protein>
<evidence type="ECO:0000256" key="4">
    <source>
        <dbReference type="ARBA" id="ARBA00022989"/>
    </source>
</evidence>
<evidence type="ECO:0000256" key="5">
    <source>
        <dbReference type="ARBA" id="ARBA00023136"/>
    </source>
</evidence>
<accession>A0ABR9FYI4</accession>
<evidence type="ECO:0000256" key="3">
    <source>
        <dbReference type="ARBA" id="ARBA00022692"/>
    </source>
</evidence>
<evidence type="ECO:0000256" key="2">
    <source>
        <dbReference type="ARBA" id="ARBA00022448"/>
    </source>
</evidence>
<dbReference type="Gene3D" id="1.20.1250.20">
    <property type="entry name" value="MFS general substrate transporter like domains"/>
    <property type="match status" value="1"/>
</dbReference>